<name>A0A4R0RXY2_9APHY</name>
<dbReference type="SUPFAM" id="SSF48371">
    <property type="entry name" value="ARM repeat"/>
    <property type="match status" value="1"/>
</dbReference>
<feature type="compositionally biased region" description="Polar residues" evidence="1">
    <location>
        <begin position="153"/>
        <end position="163"/>
    </location>
</feature>
<dbReference type="Proteomes" id="UP000292702">
    <property type="component" value="Unassembled WGS sequence"/>
</dbReference>
<evidence type="ECO:0000256" key="1">
    <source>
        <dbReference type="SAM" id="MobiDB-lite"/>
    </source>
</evidence>
<keyword evidence="3" id="KW-1185">Reference proteome</keyword>
<feature type="region of interest" description="Disordered" evidence="1">
    <location>
        <begin position="131"/>
        <end position="163"/>
    </location>
</feature>
<dbReference type="OrthoDB" id="2691297at2759"/>
<accession>A0A4R0RXY2</accession>
<proteinExistence type="predicted"/>
<dbReference type="AlphaFoldDB" id="A0A4R0RXY2"/>
<sequence>MPPNIPALLSREDTAEDKLAGAAMDAMASASALEGGGRAERRSNSPKPDSSAPGGGERPERRSNSAKSDRSIEARPTEEVLGDQASQAGVGISVEGDSLSDEERKAIAAARRWVSSPVRFVIGVFKRMRPRRPKAASARRGGILPMSAPKQPKPQQDDTTQSSNLSRELDAPCVEWLLVTSTDPDSVITAARMVSEVNWRDVKADLGPMMRQLTEAFVRCFSRHPTQFSQLLPFSRDRAIATGQAILSVYMDKMSTTQPIQITADVEWLRRWSRDPFSEPDLDFICDALVALLLPVKEGQRFSVGDVSEILDVSKPRAPHSWIVDWFSQRMLHCIDYRAGQRTRPSFIATIVSYWLSNPSLLSAHAYADCMLACSLIMDTHVPLRILLMDNRSDFVQLGFTQAVVELSEVYPLRQPQDPVTFERLDEDELASIILFKPLVQMLAEVDPANVAAIASLHRFVKSVIILANRFNQGSSVTASYLEWILPILEAAMVSTPPTFDSPSNSQDQETTYICLQVLSQLPDVLLETHDDIVFKILPWTLTHDTRLLRHAGLKLLRALCGEGRDVTVASLAPVVEGMGGIVEFCKMLSASAPVLYGKTTVSRQRGPAYYLWISAFLDIVQALASNPEWRDHIMDLYALQCLRFADYLRSPVGLQKWNEPRSPARFLGWDSTIFLTRDEYWSTSTFGFYQNIYVRDMWRRVIQILLLCEMHRPGFIVDPGPPDPSRLDLKLVIICTPWQICDTHAIPDVLLPAMVDYTGEVVGSAGVLPVVALGQATSYFSDVTRVLGAAYNRLDPGWLRQYEYVGHRRRLKREPLWVAACELLPLFRDKPRFIE</sequence>
<feature type="compositionally biased region" description="Basic and acidic residues" evidence="1">
    <location>
        <begin position="10"/>
        <end position="19"/>
    </location>
</feature>
<dbReference type="InterPro" id="IPR016024">
    <property type="entry name" value="ARM-type_fold"/>
</dbReference>
<dbReference type="EMBL" id="RWJN01000001">
    <property type="protein sequence ID" value="TCD71955.1"/>
    <property type="molecule type" value="Genomic_DNA"/>
</dbReference>
<gene>
    <name evidence="2" type="ORF">EIP91_000087</name>
</gene>
<comment type="caution">
    <text evidence="2">The sequence shown here is derived from an EMBL/GenBank/DDBJ whole genome shotgun (WGS) entry which is preliminary data.</text>
</comment>
<evidence type="ECO:0000313" key="3">
    <source>
        <dbReference type="Proteomes" id="UP000292702"/>
    </source>
</evidence>
<feature type="compositionally biased region" description="Low complexity" evidence="1">
    <location>
        <begin position="20"/>
        <end position="32"/>
    </location>
</feature>
<evidence type="ECO:0000313" key="2">
    <source>
        <dbReference type="EMBL" id="TCD71955.1"/>
    </source>
</evidence>
<reference evidence="2 3" key="1">
    <citation type="submission" date="2018-11" db="EMBL/GenBank/DDBJ databases">
        <title>Genome assembly of Steccherinum ochraceum LE-BIN_3174, the white-rot fungus of the Steccherinaceae family (The Residual Polyporoid clade, Polyporales, Basidiomycota).</title>
        <authorList>
            <person name="Fedorova T.V."/>
            <person name="Glazunova O.A."/>
            <person name="Landesman E.O."/>
            <person name="Moiseenko K.V."/>
            <person name="Psurtseva N.V."/>
            <person name="Savinova O.S."/>
            <person name="Shakhova N.V."/>
            <person name="Tyazhelova T.V."/>
            <person name="Vasina D.V."/>
        </authorList>
    </citation>
    <scope>NUCLEOTIDE SEQUENCE [LARGE SCALE GENOMIC DNA]</scope>
    <source>
        <strain evidence="2 3">LE-BIN_3174</strain>
    </source>
</reference>
<organism evidence="2 3">
    <name type="scientific">Steccherinum ochraceum</name>
    <dbReference type="NCBI Taxonomy" id="92696"/>
    <lineage>
        <taxon>Eukaryota</taxon>
        <taxon>Fungi</taxon>
        <taxon>Dikarya</taxon>
        <taxon>Basidiomycota</taxon>
        <taxon>Agaricomycotina</taxon>
        <taxon>Agaricomycetes</taxon>
        <taxon>Polyporales</taxon>
        <taxon>Steccherinaceae</taxon>
        <taxon>Steccherinum</taxon>
    </lineage>
</organism>
<feature type="compositionally biased region" description="Basic and acidic residues" evidence="1">
    <location>
        <begin position="57"/>
        <end position="78"/>
    </location>
</feature>
<protein>
    <submittedName>
        <fullName evidence="2">Uncharacterized protein</fullName>
    </submittedName>
</protein>
<feature type="region of interest" description="Disordered" evidence="1">
    <location>
        <begin position="1"/>
        <end position="99"/>
    </location>
</feature>